<organism evidence="2 3">
    <name type="scientific">Crocosphaera subtropica (strain ATCC 51142 / BH68)</name>
    <name type="common">Cyanothece sp. (strain ATCC 51142)</name>
    <dbReference type="NCBI Taxonomy" id="43989"/>
    <lineage>
        <taxon>Bacteria</taxon>
        <taxon>Bacillati</taxon>
        <taxon>Cyanobacteriota</taxon>
        <taxon>Cyanophyceae</taxon>
        <taxon>Oscillatoriophycideae</taxon>
        <taxon>Chroococcales</taxon>
        <taxon>Aphanothecaceae</taxon>
        <taxon>Crocosphaera</taxon>
        <taxon>Crocosphaera subtropica</taxon>
    </lineage>
</organism>
<geneLocation type="plasmid" evidence="2 3">
    <name>B</name>
</geneLocation>
<evidence type="ECO:0000313" key="3">
    <source>
        <dbReference type="Proteomes" id="UP000001203"/>
    </source>
</evidence>
<feature type="compositionally biased region" description="Polar residues" evidence="1">
    <location>
        <begin position="122"/>
        <end position="135"/>
    </location>
</feature>
<proteinExistence type="predicted"/>
<accession>B1X3A3</accession>
<evidence type="ECO:0000256" key="1">
    <source>
        <dbReference type="SAM" id="MobiDB-lite"/>
    </source>
</evidence>
<feature type="compositionally biased region" description="Acidic residues" evidence="1">
    <location>
        <begin position="140"/>
        <end position="161"/>
    </location>
</feature>
<feature type="region of interest" description="Disordered" evidence="1">
    <location>
        <begin position="122"/>
        <end position="161"/>
    </location>
</feature>
<name>B1X3A3_CROS5</name>
<keyword evidence="2" id="KW-0614">Plasmid</keyword>
<protein>
    <submittedName>
        <fullName evidence="2">Uncharacterized protein</fullName>
    </submittedName>
</protein>
<dbReference type="AlphaFoldDB" id="B1X3A3"/>
<dbReference type="HOGENOM" id="CLU_1640949_0_0_3"/>
<keyword evidence="3" id="KW-1185">Reference proteome</keyword>
<gene>
    <name evidence="2" type="ordered locus">cce_5268</name>
</gene>
<dbReference type="EMBL" id="CP000809">
    <property type="protein sequence ID" value="ACB54614.1"/>
    <property type="molecule type" value="Genomic_DNA"/>
</dbReference>
<dbReference type="Proteomes" id="UP000001203">
    <property type="component" value="Plasmid B"/>
</dbReference>
<evidence type="ECO:0000313" key="2">
    <source>
        <dbReference type="EMBL" id="ACB54614.1"/>
    </source>
</evidence>
<dbReference type="KEGG" id="cyt:cce_5268"/>
<reference evidence="2 3" key="1">
    <citation type="journal article" date="2008" name="Proc. Natl. Acad. Sci. U.S.A.">
        <title>The genome of Cyanothece 51142, a unicellular diazotrophic cyanobacterium important in the marine nitrogen cycle.</title>
        <authorList>
            <person name="Welsh E.A."/>
            <person name="Liberton M."/>
            <person name="Stoeckel J."/>
            <person name="Loh T."/>
            <person name="Elvitigala T."/>
            <person name="Wang C."/>
            <person name="Wollam A."/>
            <person name="Fulton R.S."/>
            <person name="Clifton S.W."/>
            <person name="Jacobs J.M."/>
            <person name="Aurora R."/>
            <person name="Ghosh B.K."/>
            <person name="Sherman L.A."/>
            <person name="Smith R.D."/>
            <person name="Wilson R.K."/>
            <person name="Pakrasi H.B."/>
        </authorList>
    </citation>
    <scope>NUCLEOTIDE SEQUENCE [LARGE SCALE GENOMIC DNA]</scope>
    <source>
        <strain evidence="3">ATCC 51142 / BH68</strain>
        <plasmid evidence="3">B</plasmid>
    </source>
</reference>
<sequence>MMKLLTGVNMDKGRKNFHIRLQPDSESLLGEVIDYLQTLKKEELNKRVGELLVAAFLPLARYHQNTSDSEELRITCINSCDALSRHSEYLRQLLKVNHPTTLHLVLSSNVVADPNQIVSQVTHQASPVVNQTPEQNGDKEVEEDSSPPLEETDDVFGGFDD</sequence>